<dbReference type="InterPro" id="IPR018247">
    <property type="entry name" value="EF_Hand_1_Ca_BS"/>
</dbReference>
<dbReference type="FunFam" id="1.10.238.10:FF:000003">
    <property type="entry name" value="Calmodulin A"/>
    <property type="match status" value="1"/>
</dbReference>
<reference evidence="6" key="1">
    <citation type="submission" date="2025-08" db="UniProtKB">
        <authorList>
            <consortium name="Ensembl"/>
        </authorList>
    </citation>
    <scope>IDENTIFICATION</scope>
</reference>
<dbReference type="InParanoid" id="A0A663EEQ4"/>
<dbReference type="Gene3D" id="1.10.238.10">
    <property type="entry name" value="EF-hand"/>
    <property type="match status" value="2"/>
</dbReference>
<dbReference type="Proteomes" id="UP000472275">
    <property type="component" value="Chromosome 21"/>
</dbReference>
<accession>A0A663EEQ4</accession>
<dbReference type="InterPro" id="IPR011992">
    <property type="entry name" value="EF-hand-dom_pair"/>
</dbReference>
<evidence type="ECO:0000256" key="1">
    <source>
        <dbReference type="ARBA" id="ARBA00022723"/>
    </source>
</evidence>
<dbReference type="Pfam" id="PF13499">
    <property type="entry name" value="EF-hand_7"/>
    <property type="match status" value="2"/>
</dbReference>
<feature type="domain" description="EF-hand" evidence="5">
    <location>
        <begin position="149"/>
        <end position="183"/>
    </location>
</feature>
<evidence type="ECO:0000313" key="7">
    <source>
        <dbReference type="Proteomes" id="UP000472275"/>
    </source>
</evidence>
<organism evidence="6 7">
    <name type="scientific">Aquila chrysaetos chrysaetos</name>
    <dbReference type="NCBI Taxonomy" id="223781"/>
    <lineage>
        <taxon>Eukaryota</taxon>
        <taxon>Metazoa</taxon>
        <taxon>Chordata</taxon>
        <taxon>Craniata</taxon>
        <taxon>Vertebrata</taxon>
        <taxon>Euteleostomi</taxon>
        <taxon>Archelosauria</taxon>
        <taxon>Archosauria</taxon>
        <taxon>Dinosauria</taxon>
        <taxon>Saurischia</taxon>
        <taxon>Theropoda</taxon>
        <taxon>Coelurosauria</taxon>
        <taxon>Aves</taxon>
        <taxon>Neognathae</taxon>
        <taxon>Neoaves</taxon>
        <taxon>Telluraves</taxon>
        <taxon>Accipitrimorphae</taxon>
        <taxon>Accipitriformes</taxon>
        <taxon>Accipitridae</taxon>
        <taxon>Accipitrinae</taxon>
        <taxon>Aquila</taxon>
    </lineage>
</organism>
<dbReference type="SMART" id="SM00054">
    <property type="entry name" value="EFh"/>
    <property type="match status" value="4"/>
</dbReference>
<evidence type="ECO:0000256" key="4">
    <source>
        <dbReference type="SAM" id="MobiDB-lite"/>
    </source>
</evidence>
<proteinExistence type="predicted"/>
<keyword evidence="7" id="KW-1185">Reference proteome</keyword>
<dbReference type="PROSITE" id="PS00018">
    <property type="entry name" value="EF_HAND_1"/>
    <property type="match status" value="1"/>
</dbReference>
<gene>
    <name evidence="6" type="primary">LOC115333814</name>
</gene>
<dbReference type="CDD" id="cd00051">
    <property type="entry name" value="EFh"/>
    <property type="match status" value="2"/>
</dbReference>
<dbReference type="Ensembl" id="ENSACCT00020011287.1">
    <property type="protein sequence ID" value="ENSACCP00020010807.1"/>
    <property type="gene ID" value="ENSACCG00020007416.1"/>
</dbReference>
<dbReference type="AlphaFoldDB" id="A0A663EEQ4"/>
<feature type="domain" description="EF-hand" evidence="5">
    <location>
        <begin position="76"/>
        <end position="111"/>
    </location>
</feature>
<keyword evidence="3" id="KW-0106">Calcium</keyword>
<keyword evidence="2" id="KW-0677">Repeat</keyword>
<feature type="domain" description="EF-hand" evidence="5">
    <location>
        <begin position="113"/>
        <end position="148"/>
    </location>
</feature>
<evidence type="ECO:0000256" key="3">
    <source>
        <dbReference type="ARBA" id="ARBA00022837"/>
    </source>
</evidence>
<dbReference type="PANTHER" id="PTHR23048">
    <property type="entry name" value="MYOSIN LIGHT CHAIN 1, 3"/>
    <property type="match status" value="1"/>
</dbReference>
<dbReference type="GO" id="GO:0005509">
    <property type="term" value="F:calcium ion binding"/>
    <property type="evidence" value="ECO:0007669"/>
    <property type="project" value="InterPro"/>
</dbReference>
<feature type="domain" description="EF-hand" evidence="5">
    <location>
        <begin position="40"/>
        <end position="75"/>
    </location>
</feature>
<keyword evidence="1" id="KW-0479">Metal-binding</keyword>
<evidence type="ECO:0000256" key="2">
    <source>
        <dbReference type="ARBA" id="ARBA00022737"/>
    </source>
</evidence>
<sequence>GVAAAGAGHRPPRTSLPQASSREGGSPTEEPAPAFPVSQEERRELREVFELFDPDGSGLIDVSDLKITVRALGCELREEEVERIISECSEEGSGKLTFKLFLQVMTQKMAEPCLEEEIPEAFEVFDCDGTGKISFENLRVMASEVGEDITDEELQEMIDEANVDGDGDVDEQEFLRILTLTDP</sequence>
<reference evidence="6" key="2">
    <citation type="submission" date="2025-09" db="UniProtKB">
        <authorList>
            <consortium name="Ensembl"/>
        </authorList>
    </citation>
    <scope>IDENTIFICATION</scope>
</reference>
<evidence type="ECO:0000313" key="6">
    <source>
        <dbReference type="Ensembl" id="ENSACCP00020010807.1"/>
    </source>
</evidence>
<dbReference type="InterPro" id="IPR050230">
    <property type="entry name" value="CALM/Myosin/TropC-like"/>
</dbReference>
<evidence type="ECO:0000259" key="5">
    <source>
        <dbReference type="PROSITE" id="PS50222"/>
    </source>
</evidence>
<name>A0A663EEQ4_AQUCH</name>
<dbReference type="GO" id="GO:0016460">
    <property type="term" value="C:myosin II complex"/>
    <property type="evidence" value="ECO:0007669"/>
    <property type="project" value="TreeGrafter"/>
</dbReference>
<dbReference type="PROSITE" id="PS50222">
    <property type="entry name" value="EF_HAND_2"/>
    <property type="match status" value="4"/>
</dbReference>
<feature type="region of interest" description="Disordered" evidence="4">
    <location>
        <begin position="1"/>
        <end position="40"/>
    </location>
</feature>
<dbReference type="GeneTree" id="ENSGT00940000157209"/>
<dbReference type="PANTHER" id="PTHR23048:SF59">
    <property type="entry name" value="EF-HAND SUPERFAMILY PROTEIN"/>
    <property type="match status" value="1"/>
</dbReference>
<protein>
    <recommendedName>
        <fullName evidence="5">EF-hand domain-containing protein</fullName>
    </recommendedName>
</protein>
<dbReference type="InterPro" id="IPR002048">
    <property type="entry name" value="EF_hand_dom"/>
</dbReference>
<dbReference type="SUPFAM" id="SSF47473">
    <property type="entry name" value="EF-hand"/>
    <property type="match status" value="1"/>
</dbReference>